<dbReference type="GO" id="GO:0005829">
    <property type="term" value="C:cytosol"/>
    <property type="evidence" value="ECO:0007669"/>
    <property type="project" value="TreeGrafter"/>
</dbReference>
<accession>A0A8B2U6A2</accession>
<dbReference type="EMBL" id="QEPM01000004">
    <property type="protein sequence ID" value="RDE70631.1"/>
    <property type="molecule type" value="Genomic_DNA"/>
</dbReference>
<name>A0A8B2U6A2_9PAST</name>
<evidence type="ECO:0000256" key="3">
    <source>
        <dbReference type="ARBA" id="ARBA00022643"/>
    </source>
</evidence>
<dbReference type="AlphaFoldDB" id="A0A8B2U6A2"/>
<evidence type="ECO:0000259" key="5">
    <source>
        <dbReference type="PROSITE" id="PS50902"/>
    </source>
</evidence>
<dbReference type="SUPFAM" id="SSF52218">
    <property type="entry name" value="Flavoproteins"/>
    <property type="match status" value="1"/>
</dbReference>
<dbReference type="InterPro" id="IPR029039">
    <property type="entry name" value="Flavoprotein-like_sf"/>
</dbReference>
<dbReference type="Pfam" id="PF00258">
    <property type="entry name" value="Flavodoxin_1"/>
    <property type="match status" value="1"/>
</dbReference>
<dbReference type="GO" id="GO:0050660">
    <property type="term" value="F:flavin adenine dinucleotide binding"/>
    <property type="evidence" value="ECO:0007669"/>
    <property type="project" value="TreeGrafter"/>
</dbReference>
<sequence>MQPKICLITGSTLGGAEYVAEHLENLLQQQGFSTELHHGPALNEVINEKLWLVVTSTHGAGELPDNLKPLFEALDASDIDLSTLKFAVIGLGNSDYDTFCFAVDTVEQHLLAKSAVKITDALRIDVLTETDQEQCAEDWLPNFTNKISSISFS</sequence>
<dbReference type="InterPro" id="IPR001094">
    <property type="entry name" value="Flavdoxin-like"/>
</dbReference>
<dbReference type="GO" id="GO:0010181">
    <property type="term" value="F:FMN binding"/>
    <property type="evidence" value="ECO:0007669"/>
    <property type="project" value="InterPro"/>
</dbReference>
<comment type="cofactor">
    <cofactor evidence="1">
        <name>FMN</name>
        <dbReference type="ChEBI" id="CHEBI:58210"/>
    </cofactor>
</comment>
<dbReference type="PROSITE" id="PS50902">
    <property type="entry name" value="FLAVODOXIN_LIKE"/>
    <property type="match status" value="1"/>
</dbReference>
<evidence type="ECO:0000313" key="6">
    <source>
        <dbReference type="EMBL" id="RDE70631.1"/>
    </source>
</evidence>
<dbReference type="NCBIfam" id="NF006531">
    <property type="entry name" value="PRK09004.1"/>
    <property type="match status" value="1"/>
</dbReference>
<evidence type="ECO:0000256" key="4">
    <source>
        <dbReference type="ARBA" id="ARBA00022982"/>
    </source>
</evidence>
<dbReference type="GO" id="GO:0016491">
    <property type="term" value="F:oxidoreductase activity"/>
    <property type="evidence" value="ECO:0007669"/>
    <property type="project" value="TreeGrafter"/>
</dbReference>
<feature type="domain" description="Flavodoxin-like" evidence="5">
    <location>
        <begin position="5"/>
        <end position="144"/>
    </location>
</feature>
<gene>
    <name evidence="6" type="ORF">DPV83_06420</name>
</gene>
<evidence type="ECO:0000256" key="2">
    <source>
        <dbReference type="ARBA" id="ARBA00022630"/>
    </source>
</evidence>
<evidence type="ECO:0000256" key="1">
    <source>
        <dbReference type="ARBA" id="ARBA00001917"/>
    </source>
</evidence>
<keyword evidence="4" id="KW-0249">Electron transport</keyword>
<organism evidence="6 7">
    <name type="scientific">Aggregatibacter segnis</name>
    <dbReference type="NCBI Taxonomy" id="739"/>
    <lineage>
        <taxon>Bacteria</taxon>
        <taxon>Pseudomonadati</taxon>
        <taxon>Pseudomonadota</taxon>
        <taxon>Gammaproteobacteria</taxon>
        <taxon>Pasteurellales</taxon>
        <taxon>Pasteurellaceae</taxon>
        <taxon>Aggregatibacter</taxon>
    </lineage>
</organism>
<keyword evidence="4" id="KW-0813">Transport</keyword>
<dbReference type="PANTHER" id="PTHR19384:SF128">
    <property type="entry name" value="NADPH OXIDOREDUCTASE A"/>
    <property type="match status" value="1"/>
</dbReference>
<keyword evidence="3" id="KW-0288">FMN</keyword>
<comment type="caution">
    <text evidence="6">The sequence shown here is derived from an EMBL/GenBank/DDBJ whole genome shotgun (WGS) entry which is preliminary data.</text>
</comment>
<keyword evidence="2" id="KW-0285">Flavoprotein</keyword>
<dbReference type="Gene3D" id="3.40.50.360">
    <property type="match status" value="1"/>
</dbReference>
<dbReference type="Proteomes" id="UP000253998">
    <property type="component" value="Unassembled WGS sequence"/>
</dbReference>
<protein>
    <submittedName>
        <fullName evidence="6">FMN-binding protein MioC</fullName>
    </submittedName>
</protein>
<dbReference type="PANTHER" id="PTHR19384">
    <property type="entry name" value="NITRIC OXIDE SYNTHASE-RELATED"/>
    <property type="match status" value="1"/>
</dbReference>
<reference evidence="6 7" key="1">
    <citation type="submission" date="2018-05" db="EMBL/GenBank/DDBJ databases">
        <title>Draft Genome Sequences for a Diverse set of 7 Haemophilus Species.</title>
        <authorList>
            <person name="Nichols M."/>
            <person name="Topaz N."/>
            <person name="Wang X."/>
            <person name="Wang X."/>
            <person name="Boxrud D."/>
        </authorList>
    </citation>
    <scope>NUCLEOTIDE SEQUENCE [LARGE SCALE GENOMIC DNA]</scope>
    <source>
        <strain evidence="6 7">C2001002503</strain>
    </source>
</reference>
<evidence type="ECO:0000313" key="7">
    <source>
        <dbReference type="Proteomes" id="UP000253998"/>
    </source>
</evidence>
<dbReference type="InterPro" id="IPR008254">
    <property type="entry name" value="Flavodoxin/NO_synth"/>
</dbReference>
<dbReference type="PRINTS" id="PR00369">
    <property type="entry name" value="FLAVODOXIN"/>
</dbReference>
<dbReference type="RefSeq" id="WP_111296016.1">
    <property type="nucleotide sequence ID" value="NZ_CAUTCU010000007.1"/>
</dbReference>
<proteinExistence type="predicted"/>